<evidence type="ECO:0000256" key="1">
    <source>
        <dbReference type="SAM" id="MobiDB-lite"/>
    </source>
</evidence>
<dbReference type="STRING" id="102285.A0A0R3TSA7"/>
<dbReference type="OrthoDB" id="6284096at2759"/>
<evidence type="ECO:0000313" key="3">
    <source>
        <dbReference type="Proteomes" id="UP000278807"/>
    </source>
</evidence>
<sequence>MAYKFESSSNTNSWSGGSTAWNAVSQLLEETFVQDFDSTSPEANLRAIRNIRNFITANPINKQMVVQNDHIRRRIMSLTGAFATPSEYTTTFKRDFLCMYASFLRESPTFAEEMCNQRDFIIDLLAAVDLSSENTDPPLREAILLFLKTLFEADNLDQDLESVPAFKRAAALEIFTVERLGNLIRLCEALFDSVRRGSKEGSTALVCLTKLFALLVTDSKLAERNVEPLLRFAHRGVMATICPRHAPLVNQDRGLILPFDVAKVAQCPESTACTPYSRCHLAQYRSGSRTLDGLFRSRNRKEVRSDHLYYYPRDCAESVEPQNSADGSHRGDGQINDSCGESSSEDEFIGMDALGVCSPDGAFGLSGTADRNMCLLVGLLRGVLFWRCCSTFKGETKKEEDGGNPVAGPSRAIVARDRFGNEIARSDGLDLSDDQISLLVLQPLTQHSLPLNGTRVNTWACHIVVLVLKQRQSLHRHLLYSQLLTSEFDDTVSCLLKALQSTCDYASFFFFIDSIVNAHLEFVEELDDPGDKCCRRLISS</sequence>
<evidence type="ECO:0000313" key="2">
    <source>
        <dbReference type="EMBL" id="VDO08121.1"/>
    </source>
</evidence>
<protein>
    <submittedName>
        <fullName evidence="4">DUF4704 domain-containing protein</fullName>
    </submittedName>
</protein>
<evidence type="ECO:0000313" key="4">
    <source>
        <dbReference type="WBParaSite" id="HNAJ_0001052001-mRNA-1"/>
    </source>
</evidence>
<gene>
    <name evidence="2" type="ORF">HNAJ_LOCUS10515</name>
</gene>
<reference evidence="4" key="1">
    <citation type="submission" date="2017-02" db="UniProtKB">
        <authorList>
            <consortium name="WormBaseParasite"/>
        </authorList>
    </citation>
    <scope>IDENTIFICATION</scope>
</reference>
<reference evidence="2 3" key="2">
    <citation type="submission" date="2018-11" db="EMBL/GenBank/DDBJ databases">
        <authorList>
            <consortium name="Pathogen Informatics"/>
        </authorList>
    </citation>
    <scope>NUCLEOTIDE SEQUENCE [LARGE SCALE GENOMIC DNA]</scope>
</reference>
<accession>A0A0R3TSA7</accession>
<name>A0A0R3TSA7_RODNA</name>
<feature type="region of interest" description="Disordered" evidence="1">
    <location>
        <begin position="319"/>
        <end position="343"/>
    </location>
</feature>
<organism evidence="4">
    <name type="scientific">Rodentolepis nana</name>
    <name type="common">Dwarf tapeworm</name>
    <name type="synonym">Hymenolepis nana</name>
    <dbReference type="NCBI Taxonomy" id="102285"/>
    <lineage>
        <taxon>Eukaryota</taxon>
        <taxon>Metazoa</taxon>
        <taxon>Spiralia</taxon>
        <taxon>Lophotrochozoa</taxon>
        <taxon>Platyhelminthes</taxon>
        <taxon>Cestoda</taxon>
        <taxon>Eucestoda</taxon>
        <taxon>Cyclophyllidea</taxon>
        <taxon>Hymenolepididae</taxon>
        <taxon>Rodentolepis</taxon>
    </lineage>
</organism>
<proteinExistence type="predicted"/>
<dbReference type="Proteomes" id="UP000278807">
    <property type="component" value="Unassembled WGS sequence"/>
</dbReference>
<dbReference type="EMBL" id="UZAE01013088">
    <property type="protein sequence ID" value="VDO08121.1"/>
    <property type="molecule type" value="Genomic_DNA"/>
</dbReference>
<dbReference type="AlphaFoldDB" id="A0A0R3TSA7"/>
<dbReference type="WBParaSite" id="HNAJ_0001052001-mRNA-1">
    <property type="protein sequence ID" value="HNAJ_0001052001-mRNA-1"/>
    <property type="gene ID" value="HNAJ_0001052001"/>
</dbReference>
<keyword evidence="3" id="KW-1185">Reference proteome</keyword>